<evidence type="ECO:0000313" key="3">
    <source>
        <dbReference type="EMBL" id="XCM38788.1"/>
    </source>
</evidence>
<organism evidence="3">
    <name type="scientific">Planktothricoides raciborskii GIHE-MW2</name>
    <dbReference type="NCBI Taxonomy" id="2792601"/>
    <lineage>
        <taxon>Bacteria</taxon>
        <taxon>Bacillati</taxon>
        <taxon>Cyanobacteriota</taxon>
        <taxon>Cyanophyceae</taxon>
        <taxon>Oscillatoriophycideae</taxon>
        <taxon>Oscillatoriales</taxon>
        <taxon>Oscillatoriaceae</taxon>
        <taxon>Planktothricoides</taxon>
    </lineage>
</organism>
<dbReference type="InterPro" id="IPR007421">
    <property type="entry name" value="Schlafen_AlbA_2_dom"/>
</dbReference>
<dbReference type="EMBL" id="CP159837">
    <property type="protein sequence ID" value="XCM38788.1"/>
    <property type="molecule type" value="Genomic_DNA"/>
</dbReference>
<dbReference type="RefSeq" id="WP_354635936.1">
    <property type="nucleotide sequence ID" value="NZ_CP159837.1"/>
</dbReference>
<dbReference type="Gene3D" id="3.30.565.60">
    <property type="match status" value="1"/>
</dbReference>
<dbReference type="InterPro" id="IPR038461">
    <property type="entry name" value="Schlafen_AlbA_2_dom_sf"/>
</dbReference>
<sequence length="640" mass="71859">MKGLSFSEIWEKLSSNDESVLIEAKRASDIGKSVMETVSAFANEPGRGGGYLILGVEKSEDESPEDYKITGISNSDQIQSNLANQCREMFNVAIRPQIEVISHNGTNVILVFIPEAQPHEKPVYIKNKGLPRGAFRRIGSTDQHCTDEDIALFYQLRQHRTFDETPVPESSLDDFDPQAIAEYRRIRSNINPNAAELNYNDSDLLYSITATTKHQGQICATIGGILLFGKVAALRRYFPMSRIDYIIVEGREWVPDPNNRYQTVEILEPLLLSIPRLISLVLNDIPKAFTLGDNNIYRQEVPVIPRTVIREAIVNSLMHRNYRTRQPVQVIRFSNRLEIHNPGYSLKSFDSLGEPGSITRNEKIAAVLHDVGIAETKGTGIRVMIDEMHRANLTIPLFESISEKDCFTVKLLVHHLLSSEDVEWLAQFKDYSLNDDDARALIIAREIGVINNFIYRSINCVDTLTASGRLRHLRDSGLLEQKGKGSATYYILRPNLSGEGLPGTIVAQDSPYLASSPVDNSLSSGLAVQDNPNLAGSPIHKGNEQNYLDRMPDNLRDAVEQLGERADPQKVDSVILMLCEWRDLSSSDLAGILGRSQVYLRSNYLNRLIGTGQLEYIRPESPSDPHQAYRTRNFWPPGRT</sequence>
<dbReference type="AlphaFoldDB" id="A0AAU8JJ10"/>
<protein>
    <submittedName>
        <fullName evidence="3">RNA-binding domain-containing protein</fullName>
    </submittedName>
</protein>
<dbReference type="Gene3D" id="3.30.950.30">
    <property type="entry name" value="Schlafen, AAA domain"/>
    <property type="match status" value="1"/>
</dbReference>
<name>A0AAU8JJ10_9CYAN</name>
<dbReference type="Pfam" id="PF04326">
    <property type="entry name" value="SLFN_AlbA_2"/>
    <property type="match status" value="1"/>
</dbReference>
<evidence type="ECO:0000259" key="2">
    <source>
        <dbReference type="Pfam" id="PF04326"/>
    </source>
</evidence>
<feature type="domain" description="Schlafen AlbA-2" evidence="2">
    <location>
        <begin position="18"/>
        <end position="145"/>
    </location>
</feature>
<dbReference type="PANTHER" id="PTHR30595">
    <property type="entry name" value="GLPR-RELATED TRANSCRIPTIONAL REPRESSOR"/>
    <property type="match status" value="1"/>
</dbReference>
<gene>
    <name evidence="3" type="ORF">ABWT76_001661</name>
</gene>
<reference evidence="3" key="1">
    <citation type="submission" date="2024-07" db="EMBL/GenBank/DDBJ databases">
        <authorList>
            <person name="Kim Y.J."/>
            <person name="Jeong J.Y."/>
        </authorList>
    </citation>
    <scope>NUCLEOTIDE SEQUENCE</scope>
    <source>
        <strain evidence="3">GIHE-MW2</strain>
    </source>
</reference>
<feature type="region of interest" description="Disordered" evidence="1">
    <location>
        <begin position="619"/>
        <end position="640"/>
    </location>
</feature>
<dbReference type="InterPro" id="IPR038475">
    <property type="entry name" value="RecG_C_sf"/>
</dbReference>
<dbReference type="PANTHER" id="PTHR30595:SF6">
    <property type="entry name" value="SCHLAFEN ALBA-2 DOMAIN-CONTAINING PROTEIN"/>
    <property type="match status" value="1"/>
</dbReference>
<accession>A0AAU8JJ10</accession>
<proteinExistence type="predicted"/>
<dbReference type="Pfam" id="PF13749">
    <property type="entry name" value="HATPase_c_4"/>
    <property type="match status" value="1"/>
</dbReference>
<evidence type="ECO:0000256" key="1">
    <source>
        <dbReference type="SAM" id="MobiDB-lite"/>
    </source>
</evidence>